<comment type="caution">
    <text evidence="1">The sequence shown here is derived from an EMBL/GenBank/DDBJ whole genome shotgun (WGS) entry which is preliminary data.</text>
</comment>
<sequence>MKIKRLNEMEDEEKGRKGITLKANEDDQTYSSNNEDEVDDDEEMTLIMRKFKRFYKKCSNDDFQKLVLENKNLCEKISFLEKCLIDYDVLKKKVSDLTLSLVLLDWEPVGIIIGLDTLHGGLASRIVKAEVFLGTLDKLPISLAGRILVELESLTLTVFEVGFASIVGRTTLDFVSKSAYDSHSCKTSSRVWE</sequence>
<reference evidence="2" key="1">
    <citation type="journal article" date="2023" name="Nat. Plants">
        <title>Single-cell RNA sequencing provides a high-resolution roadmap for understanding the multicellular compartmentation of specialized metabolism.</title>
        <authorList>
            <person name="Sun S."/>
            <person name="Shen X."/>
            <person name="Li Y."/>
            <person name="Li Y."/>
            <person name="Wang S."/>
            <person name="Li R."/>
            <person name="Zhang H."/>
            <person name="Shen G."/>
            <person name="Guo B."/>
            <person name="Wei J."/>
            <person name="Xu J."/>
            <person name="St-Pierre B."/>
            <person name="Chen S."/>
            <person name="Sun C."/>
        </authorList>
    </citation>
    <scope>NUCLEOTIDE SEQUENCE [LARGE SCALE GENOMIC DNA]</scope>
</reference>
<keyword evidence="2" id="KW-1185">Reference proteome</keyword>
<name>A0ACB9ZY60_CATRO</name>
<dbReference type="EMBL" id="CM044707">
    <property type="protein sequence ID" value="KAI5653256.1"/>
    <property type="molecule type" value="Genomic_DNA"/>
</dbReference>
<evidence type="ECO:0000313" key="2">
    <source>
        <dbReference type="Proteomes" id="UP001060085"/>
    </source>
</evidence>
<gene>
    <name evidence="1" type="ORF">M9H77_30443</name>
</gene>
<protein>
    <submittedName>
        <fullName evidence="1">Uncharacterized protein</fullName>
    </submittedName>
</protein>
<dbReference type="Proteomes" id="UP001060085">
    <property type="component" value="Linkage Group LG07"/>
</dbReference>
<organism evidence="1 2">
    <name type="scientific">Catharanthus roseus</name>
    <name type="common">Madagascar periwinkle</name>
    <name type="synonym">Vinca rosea</name>
    <dbReference type="NCBI Taxonomy" id="4058"/>
    <lineage>
        <taxon>Eukaryota</taxon>
        <taxon>Viridiplantae</taxon>
        <taxon>Streptophyta</taxon>
        <taxon>Embryophyta</taxon>
        <taxon>Tracheophyta</taxon>
        <taxon>Spermatophyta</taxon>
        <taxon>Magnoliopsida</taxon>
        <taxon>eudicotyledons</taxon>
        <taxon>Gunneridae</taxon>
        <taxon>Pentapetalae</taxon>
        <taxon>asterids</taxon>
        <taxon>lamiids</taxon>
        <taxon>Gentianales</taxon>
        <taxon>Apocynaceae</taxon>
        <taxon>Rauvolfioideae</taxon>
        <taxon>Vinceae</taxon>
        <taxon>Catharanthinae</taxon>
        <taxon>Catharanthus</taxon>
    </lineage>
</organism>
<accession>A0ACB9ZY60</accession>
<proteinExistence type="predicted"/>
<evidence type="ECO:0000313" key="1">
    <source>
        <dbReference type="EMBL" id="KAI5653256.1"/>
    </source>
</evidence>